<evidence type="ECO:0000313" key="2">
    <source>
        <dbReference type="Proteomes" id="UP000652847"/>
    </source>
</evidence>
<dbReference type="EMBL" id="JACOOT010000004">
    <property type="protein sequence ID" value="MBC5649909.1"/>
    <property type="molecule type" value="Genomic_DNA"/>
</dbReference>
<reference evidence="1 2" key="1">
    <citation type="submission" date="2020-08" db="EMBL/GenBank/DDBJ databases">
        <title>Genome public.</title>
        <authorList>
            <person name="Liu C."/>
            <person name="Sun Q."/>
        </authorList>
    </citation>
    <scope>NUCLEOTIDE SEQUENCE [LARGE SCALE GENOMIC DNA]</scope>
    <source>
        <strain evidence="1 2">BX17</strain>
    </source>
</reference>
<keyword evidence="2" id="KW-1185">Reference proteome</keyword>
<gene>
    <name evidence="1" type="ORF">H8S54_01915</name>
</gene>
<evidence type="ECO:0000313" key="1">
    <source>
        <dbReference type="EMBL" id="MBC5649909.1"/>
    </source>
</evidence>
<sequence length="158" mass="18226">MGRKSTRENKTIYQQLREEDNLPREKASELLAFISEDRLERIENEKVQPAPEDVIRMSQVYNAPELCNYYCSHECPIGMKYVPSIEMTELPAIILETVASLNAVYPLTNRLIEISRDGKISEDELPDFSNIQENLEKVSRAIEALQLWVEKEVPANQN</sequence>
<proteinExistence type="predicted"/>
<name>A0A8I0DMW7_9FIRM</name>
<protein>
    <submittedName>
        <fullName evidence="1">Helix-turn-helix transcriptional regulator</fullName>
    </submittedName>
</protein>
<dbReference type="AlphaFoldDB" id="A0A8I0DMW7"/>
<accession>A0A8I0DMW7</accession>
<comment type="caution">
    <text evidence="1">The sequence shown here is derived from an EMBL/GenBank/DDBJ whole genome shotgun (WGS) entry which is preliminary data.</text>
</comment>
<dbReference type="Proteomes" id="UP000652847">
    <property type="component" value="Unassembled WGS sequence"/>
</dbReference>
<organism evidence="1 2">
    <name type="scientific">Blautia segnis</name>
    <dbReference type="NCBI Taxonomy" id="2763030"/>
    <lineage>
        <taxon>Bacteria</taxon>
        <taxon>Bacillati</taxon>
        <taxon>Bacillota</taxon>
        <taxon>Clostridia</taxon>
        <taxon>Lachnospirales</taxon>
        <taxon>Lachnospiraceae</taxon>
        <taxon>Blautia</taxon>
    </lineage>
</organism>
<dbReference type="RefSeq" id="WP_186900775.1">
    <property type="nucleotide sequence ID" value="NZ_JACOOT010000004.1"/>
</dbReference>